<evidence type="ECO:0000313" key="2">
    <source>
        <dbReference type="EMBL" id="RJT81975.1"/>
    </source>
</evidence>
<keyword evidence="1" id="KW-0812">Transmembrane</keyword>
<name>A0A3A5ME36_9MICC</name>
<dbReference type="Proteomes" id="UP000272560">
    <property type="component" value="Unassembled WGS sequence"/>
</dbReference>
<feature type="transmembrane region" description="Helical" evidence="1">
    <location>
        <begin position="42"/>
        <end position="60"/>
    </location>
</feature>
<dbReference type="EMBL" id="QZVT01000002">
    <property type="protein sequence ID" value="RJT81975.1"/>
    <property type="molecule type" value="Genomic_DNA"/>
</dbReference>
<sequence length="156" mass="16990">MNVSLLSDPCTTGWMNWGYGELWLTPDHLVRIGRRGLTLRSAALGGAMGGAMVAGGILALKAVEAADRKFGENRLKPGASMDVDADQWERQIAAHPQRTLMLPLKHIANVDLRLGLSTSRLNVAMTDGKRHKLLWMFNEHAAPLLAGRFGPQLGQP</sequence>
<comment type="caution">
    <text evidence="2">The sequence shown here is derived from an EMBL/GenBank/DDBJ whole genome shotgun (WGS) entry which is preliminary data.</text>
</comment>
<keyword evidence="1" id="KW-1133">Transmembrane helix</keyword>
<organism evidence="2 3">
    <name type="scientific">Arthrobacter cheniae</name>
    <dbReference type="NCBI Taxonomy" id="1258888"/>
    <lineage>
        <taxon>Bacteria</taxon>
        <taxon>Bacillati</taxon>
        <taxon>Actinomycetota</taxon>
        <taxon>Actinomycetes</taxon>
        <taxon>Micrococcales</taxon>
        <taxon>Micrococcaceae</taxon>
        <taxon>Arthrobacter</taxon>
    </lineage>
</organism>
<evidence type="ECO:0000256" key="1">
    <source>
        <dbReference type="SAM" id="Phobius"/>
    </source>
</evidence>
<evidence type="ECO:0000313" key="3">
    <source>
        <dbReference type="Proteomes" id="UP000272560"/>
    </source>
</evidence>
<reference evidence="2 3" key="1">
    <citation type="submission" date="2018-09" db="EMBL/GenBank/DDBJ databases">
        <title>Novel species of Arthrobacter.</title>
        <authorList>
            <person name="Liu Q."/>
            <person name="Xin Y.-H."/>
        </authorList>
    </citation>
    <scope>NUCLEOTIDE SEQUENCE [LARGE SCALE GENOMIC DNA]</scope>
    <source>
        <strain evidence="2 3">Hz2</strain>
    </source>
</reference>
<proteinExistence type="predicted"/>
<gene>
    <name evidence="2" type="ORF">D6T63_04315</name>
</gene>
<dbReference type="AlphaFoldDB" id="A0A3A5ME36"/>
<keyword evidence="1" id="KW-0472">Membrane</keyword>
<protein>
    <submittedName>
        <fullName evidence="2">Uncharacterized protein</fullName>
    </submittedName>
</protein>
<keyword evidence="3" id="KW-1185">Reference proteome</keyword>
<accession>A0A3A5ME36</accession>